<dbReference type="InterPro" id="IPR015590">
    <property type="entry name" value="Aldehyde_DH_dom"/>
</dbReference>
<feature type="domain" description="Aldehyde dehydrogenase" evidence="2">
    <location>
        <begin position="29"/>
        <end position="170"/>
    </location>
</feature>
<evidence type="ECO:0000313" key="3">
    <source>
        <dbReference type="EMBL" id="KAJ5372047.1"/>
    </source>
</evidence>
<dbReference type="PANTHER" id="PTHR43111">
    <property type="entry name" value="ALDEHYDE DEHYDROGENASE B-RELATED"/>
    <property type="match status" value="1"/>
</dbReference>
<sequence>MEANSTVSNLPRQLAQIVAGSIDGRTGNIRYRQKEFHRLQNSILENLNEFKQAITDDSGNTPEEVQMEVTLALKEIHTHYASLDVARNLEVEYRIANGKDNRDQKRGAGIVYVIPSQHTLFYSVIAALSAALAAGNSFVVEIPKTTLRVSSLLRSILPKTLDRDTFAIVETRPDDGFLRSAIVLSQQSQPEELRTVAIVDRTANLEDAVVDLVISCFAFNGRSPYSPDVILVNDFCVQPFIDLLIKHAPSYLGRGLQQAKKVPRKGSGASLLERIASEEGCQVVVSGTGWAVAKVQDRNSFLLKSKIDERLLLIHQVASLDDAINFCNSMGTLNATYTFAAPTAAKYISESIDAGLAWINHVPYDMLIGPVLPLNTALSQETRYAPDLFQVSRGQILHKSPNTLLAKSLLKSAGKPQIGASLGQFMGPLPSLQQRPGHKIGFFEQGFVTGGILILTSLFAMGAAAGYHVWKMR</sequence>
<dbReference type="SUPFAM" id="SSF53720">
    <property type="entry name" value="ALDH-like"/>
    <property type="match status" value="1"/>
</dbReference>
<dbReference type="Gene3D" id="3.40.309.10">
    <property type="entry name" value="Aldehyde Dehydrogenase, Chain A, domain 2"/>
    <property type="match status" value="1"/>
</dbReference>
<keyword evidence="4" id="KW-1185">Reference proteome</keyword>
<keyword evidence="1" id="KW-1133">Transmembrane helix</keyword>
<proteinExistence type="predicted"/>
<dbReference type="Proteomes" id="UP001147752">
    <property type="component" value="Unassembled WGS sequence"/>
</dbReference>
<dbReference type="PANTHER" id="PTHR43111:SF1">
    <property type="entry name" value="ALDEHYDE DEHYDROGENASE B-RELATED"/>
    <property type="match status" value="1"/>
</dbReference>
<dbReference type="InterPro" id="IPR016163">
    <property type="entry name" value="Ald_DH_C"/>
</dbReference>
<dbReference type="GO" id="GO:0016620">
    <property type="term" value="F:oxidoreductase activity, acting on the aldehyde or oxo group of donors, NAD or NADP as acceptor"/>
    <property type="evidence" value="ECO:0007669"/>
    <property type="project" value="InterPro"/>
</dbReference>
<comment type="caution">
    <text evidence="3">The sequence shown here is derived from an EMBL/GenBank/DDBJ whole genome shotgun (WGS) entry which is preliminary data.</text>
</comment>
<evidence type="ECO:0000256" key="1">
    <source>
        <dbReference type="SAM" id="Phobius"/>
    </source>
</evidence>
<organism evidence="3 4">
    <name type="scientific">Penicillium concentricum</name>
    <dbReference type="NCBI Taxonomy" id="293559"/>
    <lineage>
        <taxon>Eukaryota</taxon>
        <taxon>Fungi</taxon>
        <taxon>Dikarya</taxon>
        <taxon>Ascomycota</taxon>
        <taxon>Pezizomycotina</taxon>
        <taxon>Eurotiomycetes</taxon>
        <taxon>Eurotiomycetidae</taxon>
        <taxon>Eurotiales</taxon>
        <taxon>Aspergillaceae</taxon>
        <taxon>Penicillium</taxon>
    </lineage>
</organism>
<keyword evidence="1" id="KW-0472">Membrane</keyword>
<dbReference type="GeneID" id="81460966"/>
<gene>
    <name evidence="3" type="ORF">N7517_004053</name>
</gene>
<dbReference type="Pfam" id="PF00171">
    <property type="entry name" value="Aldedh"/>
    <property type="match status" value="1"/>
</dbReference>
<dbReference type="InterPro" id="IPR016162">
    <property type="entry name" value="Ald_DH_N"/>
</dbReference>
<name>A0A9W9S5G9_9EURO</name>
<protein>
    <submittedName>
        <fullName evidence="3">Aldehyde dehydrogenase PutA</fullName>
    </submittedName>
</protein>
<feature type="transmembrane region" description="Helical" evidence="1">
    <location>
        <begin position="447"/>
        <end position="470"/>
    </location>
</feature>
<dbReference type="RefSeq" id="XP_056578033.1">
    <property type="nucleotide sequence ID" value="XM_056721783.1"/>
</dbReference>
<dbReference type="Gene3D" id="3.40.605.10">
    <property type="entry name" value="Aldehyde Dehydrogenase, Chain A, domain 1"/>
    <property type="match status" value="1"/>
</dbReference>
<dbReference type="AlphaFoldDB" id="A0A9W9S5G9"/>
<evidence type="ECO:0000313" key="4">
    <source>
        <dbReference type="Proteomes" id="UP001147752"/>
    </source>
</evidence>
<reference evidence="3" key="1">
    <citation type="submission" date="2022-12" db="EMBL/GenBank/DDBJ databases">
        <authorList>
            <person name="Petersen C."/>
        </authorList>
    </citation>
    <scope>NUCLEOTIDE SEQUENCE</scope>
    <source>
        <strain evidence="3">IBT 3081</strain>
    </source>
</reference>
<reference evidence="3" key="2">
    <citation type="journal article" date="2023" name="IMA Fungus">
        <title>Comparative genomic study of the Penicillium genus elucidates a diverse pangenome and 15 lateral gene transfer events.</title>
        <authorList>
            <person name="Petersen C."/>
            <person name="Sorensen T."/>
            <person name="Nielsen M.R."/>
            <person name="Sondergaard T.E."/>
            <person name="Sorensen J.L."/>
            <person name="Fitzpatrick D.A."/>
            <person name="Frisvad J.C."/>
            <person name="Nielsen K.L."/>
        </authorList>
    </citation>
    <scope>NUCLEOTIDE SEQUENCE</scope>
    <source>
        <strain evidence="3">IBT 3081</strain>
    </source>
</reference>
<keyword evidence="1" id="KW-0812">Transmembrane</keyword>
<dbReference type="EMBL" id="JAPZBT010000002">
    <property type="protein sequence ID" value="KAJ5372047.1"/>
    <property type="molecule type" value="Genomic_DNA"/>
</dbReference>
<dbReference type="InterPro" id="IPR016161">
    <property type="entry name" value="Ald_DH/histidinol_DH"/>
</dbReference>
<dbReference type="OrthoDB" id="5596991at2759"/>
<accession>A0A9W9S5G9</accession>
<evidence type="ECO:0000259" key="2">
    <source>
        <dbReference type="Pfam" id="PF00171"/>
    </source>
</evidence>